<dbReference type="RefSeq" id="WP_377929182.1">
    <property type="nucleotide sequence ID" value="NZ_JBHUEM010000028.1"/>
</dbReference>
<dbReference type="EMBL" id="JBHUEM010000028">
    <property type="protein sequence ID" value="MFD1737962.1"/>
    <property type="molecule type" value="Genomic_DNA"/>
</dbReference>
<dbReference type="Gene3D" id="2.60.40.3830">
    <property type="match status" value="1"/>
</dbReference>
<evidence type="ECO:0000313" key="3">
    <source>
        <dbReference type="Proteomes" id="UP001597214"/>
    </source>
</evidence>
<keyword evidence="3" id="KW-1185">Reference proteome</keyword>
<evidence type="ECO:0000313" key="2">
    <source>
        <dbReference type="EMBL" id="MFD1737962.1"/>
    </source>
</evidence>
<dbReference type="Proteomes" id="UP001597214">
    <property type="component" value="Unassembled WGS sequence"/>
</dbReference>
<name>A0ABW4LSB5_9BACI</name>
<feature type="transmembrane region" description="Helical" evidence="1">
    <location>
        <begin position="6"/>
        <end position="24"/>
    </location>
</feature>
<keyword evidence="1" id="KW-0472">Membrane</keyword>
<proteinExistence type="predicted"/>
<comment type="caution">
    <text evidence="2">The sequence shown here is derived from an EMBL/GenBank/DDBJ whole genome shotgun (WGS) entry which is preliminary data.</text>
</comment>
<keyword evidence="1" id="KW-1133">Transmembrane helix</keyword>
<keyword evidence="1" id="KW-0812">Transmembrane</keyword>
<protein>
    <submittedName>
        <fullName evidence="2">Uncharacterized protein</fullName>
    </submittedName>
</protein>
<evidence type="ECO:0000256" key="1">
    <source>
        <dbReference type="SAM" id="Phobius"/>
    </source>
</evidence>
<accession>A0ABW4LSB5</accession>
<organism evidence="2 3">
    <name type="scientific">Bacillus salitolerans</name>
    <dbReference type="NCBI Taxonomy" id="1437434"/>
    <lineage>
        <taxon>Bacteria</taxon>
        <taxon>Bacillati</taxon>
        <taxon>Bacillota</taxon>
        <taxon>Bacilli</taxon>
        <taxon>Bacillales</taxon>
        <taxon>Bacillaceae</taxon>
        <taxon>Bacillus</taxon>
    </lineage>
</organism>
<sequence length="180" mass="20795">MNKPYNIILLFVLLTNIMMGFLLFQQNSLLTEYKQKITSLEVRLEDLDDAIEEQMIPSLRELQHKDNWEVRDVFIKNGKRILGVMPDPGLRAGKVFGYIFSFSEPFETFTGKELAIYAYHKETGDRIIAVAPKIITELSTGYPSLERFTATFEIPIGGLWRYEVEIDGEYYADVVLQIND</sequence>
<reference evidence="3" key="1">
    <citation type="journal article" date="2019" name="Int. J. Syst. Evol. Microbiol.">
        <title>The Global Catalogue of Microorganisms (GCM) 10K type strain sequencing project: providing services to taxonomists for standard genome sequencing and annotation.</title>
        <authorList>
            <consortium name="The Broad Institute Genomics Platform"/>
            <consortium name="The Broad Institute Genome Sequencing Center for Infectious Disease"/>
            <person name="Wu L."/>
            <person name="Ma J."/>
        </authorList>
    </citation>
    <scope>NUCLEOTIDE SEQUENCE [LARGE SCALE GENOMIC DNA]</scope>
    <source>
        <strain evidence="3">CCUG 49339</strain>
    </source>
</reference>
<gene>
    <name evidence="2" type="ORF">ACFSCX_15605</name>
</gene>